<keyword evidence="4 6" id="KW-0333">Golgi apparatus</keyword>
<evidence type="ECO:0000256" key="1">
    <source>
        <dbReference type="ARBA" id="ARBA00004202"/>
    </source>
</evidence>
<dbReference type="PANTHER" id="PTHR10844">
    <property type="entry name" value="CAVEOLIN"/>
    <property type="match status" value="1"/>
</dbReference>
<comment type="similarity">
    <text evidence="2 6">Belongs to the caveolin family.</text>
</comment>
<name>A0A8C4WRG4_EPTBU</name>
<evidence type="ECO:0000313" key="8">
    <source>
        <dbReference type="Ensembl" id="ENSEBUP00000008922.1"/>
    </source>
</evidence>
<evidence type="ECO:0000256" key="5">
    <source>
        <dbReference type="ARBA" id="ARBA00023136"/>
    </source>
</evidence>
<dbReference type="GO" id="GO:0030154">
    <property type="term" value="P:cell differentiation"/>
    <property type="evidence" value="ECO:0007669"/>
    <property type="project" value="TreeGrafter"/>
</dbReference>
<dbReference type="AlphaFoldDB" id="A0A8C4WRG4"/>
<keyword evidence="5 6" id="KW-0472">Membrane</keyword>
<keyword evidence="9" id="KW-1185">Reference proteome</keyword>
<protein>
    <recommendedName>
        <fullName evidence="6">Caveolin</fullName>
    </recommendedName>
</protein>
<dbReference type="InterPro" id="IPR001612">
    <property type="entry name" value="Caveolin"/>
</dbReference>
<dbReference type="GO" id="GO:0005901">
    <property type="term" value="C:caveola"/>
    <property type="evidence" value="ECO:0007669"/>
    <property type="project" value="UniProtKB-SubCell"/>
</dbReference>
<dbReference type="Proteomes" id="UP000694388">
    <property type="component" value="Unplaced"/>
</dbReference>
<dbReference type="GO" id="GO:0051480">
    <property type="term" value="P:regulation of cytosolic calcium ion concentration"/>
    <property type="evidence" value="ECO:0007669"/>
    <property type="project" value="TreeGrafter"/>
</dbReference>
<evidence type="ECO:0000256" key="3">
    <source>
        <dbReference type="ARBA" id="ARBA00022475"/>
    </source>
</evidence>
<proteinExistence type="inferred from homology"/>
<dbReference type="GO" id="GO:0000139">
    <property type="term" value="C:Golgi membrane"/>
    <property type="evidence" value="ECO:0007669"/>
    <property type="project" value="UniProtKB-SubCell"/>
</dbReference>
<evidence type="ECO:0000313" key="9">
    <source>
        <dbReference type="Proteomes" id="UP000694388"/>
    </source>
</evidence>
<feature type="transmembrane region" description="Helical" evidence="7">
    <location>
        <begin position="53"/>
        <end position="79"/>
    </location>
</feature>
<evidence type="ECO:0000256" key="2">
    <source>
        <dbReference type="ARBA" id="ARBA00010988"/>
    </source>
</evidence>
<dbReference type="OMA" id="IHTFIGP"/>
<dbReference type="Pfam" id="PF01146">
    <property type="entry name" value="Caveolin"/>
    <property type="match status" value="1"/>
</dbReference>
<keyword evidence="3 6" id="KW-1003">Cell membrane</keyword>
<keyword evidence="7" id="KW-0812">Transmembrane</keyword>
<dbReference type="GO" id="GO:0005925">
    <property type="term" value="C:focal adhesion"/>
    <property type="evidence" value="ECO:0007669"/>
    <property type="project" value="TreeGrafter"/>
</dbReference>
<accession>A0A8C4WRG4</accession>
<organism evidence="8 9">
    <name type="scientific">Eptatretus burgeri</name>
    <name type="common">Inshore hagfish</name>
    <dbReference type="NCBI Taxonomy" id="7764"/>
    <lineage>
        <taxon>Eukaryota</taxon>
        <taxon>Metazoa</taxon>
        <taxon>Chordata</taxon>
        <taxon>Craniata</taxon>
        <taxon>Vertebrata</taxon>
        <taxon>Cyclostomata</taxon>
        <taxon>Myxini</taxon>
        <taxon>Myxiniformes</taxon>
        <taxon>Myxinidae</taxon>
        <taxon>Eptatretinae</taxon>
        <taxon>Eptatretus</taxon>
    </lineage>
</organism>
<dbReference type="GO" id="GO:0044325">
    <property type="term" value="F:transmembrane transporter binding"/>
    <property type="evidence" value="ECO:0007669"/>
    <property type="project" value="TreeGrafter"/>
</dbReference>
<dbReference type="Ensembl" id="ENSEBUT00000009436.1">
    <property type="protein sequence ID" value="ENSEBUP00000008922.1"/>
    <property type="gene ID" value="ENSEBUG00000005767.1"/>
</dbReference>
<reference evidence="8" key="1">
    <citation type="submission" date="2025-08" db="UniProtKB">
        <authorList>
            <consortium name="Ensembl"/>
        </authorList>
    </citation>
    <scope>IDENTIFICATION</scope>
</reference>
<comment type="function">
    <text evidence="6">May act as a scaffolding protein within caveolar membranes. Interacts directly with G-protein alpha subunits and can functionally regulate their activity.</text>
</comment>
<dbReference type="GO" id="GO:0060090">
    <property type="term" value="F:molecular adaptor activity"/>
    <property type="evidence" value="ECO:0007669"/>
    <property type="project" value="TreeGrafter"/>
</dbReference>
<evidence type="ECO:0000256" key="6">
    <source>
        <dbReference type="RuleBase" id="RU000680"/>
    </source>
</evidence>
<reference evidence="8" key="2">
    <citation type="submission" date="2025-09" db="UniProtKB">
        <authorList>
            <consortium name="Ensembl"/>
        </authorList>
    </citation>
    <scope>IDENTIFICATION</scope>
</reference>
<keyword evidence="7" id="KW-1133">Transmembrane helix</keyword>
<comment type="subcellular location">
    <subcellularLocation>
        <location evidence="1 6">Cell membrane</location>
        <topology evidence="1 6">Peripheral membrane protein</topology>
    </subcellularLocation>
    <subcellularLocation>
        <location evidence="6">Golgi apparatus membrane</location>
        <topology evidence="6">Peripheral membrane protein</topology>
    </subcellularLocation>
    <subcellularLocation>
        <location evidence="6">Membrane</location>
        <location evidence="6">Caveola</location>
        <topology evidence="6">Peripheral membrane protein</topology>
    </subcellularLocation>
</comment>
<dbReference type="GO" id="GO:0070836">
    <property type="term" value="P:caveola assembly"/>
    <property type="evidence" value="ECO:0007669"/>
    <property type="project" value="InterPro"/>
</dbReference>
<dbReference type="PANTHER" id="PTHR10844:SF16">
    <property type="entry name" value="CAVEOLIN-3"/>
    <property type="match status" value="1"/>
</dbReference>
<dbReference type="GO" id="GO:0042391">
    <property type="term" value="P:regulation of membrane potential"/>
    <property type="evidence" value="ECO:0007669"/>
    <property type="project" value="TreeGrafter"/>
</dbReference>
<evidence type="ECO:0000256" key="7">
    <source>
        <dbReference type="SAM" id="Phobius"/>
    </source>
</evidence>
<dbReference type="GO" id="GO:0042383">
    <property type="term" value="C:sarcolemma"/>
    <property type="evidence" value="ECO:0007669"/>
    <property type="project" value="TreeGrafter"/>
</dbReference>
<evidence type="ECO:0000256" key="4">
    <source>
        <dbReference type="ARBA" id="ARBA00023034"/>
    </source>
</evidence>
<sequence length="129" mass="14583">MEDSYSNRTTSNMSKPVDFEDVIGEPDGTHTLDSVWKGSFTTFTITKYWCYRILSTICGIPCAFLWGFCFACVSCFHIWAVVPCLKAYLIEIQCLSQSYSLFIRTFCDPLFEAAGKLCGGIRVALRKEV</sequence>
<dbReference type="GeneTree" id="ENSGT00950000183006"/>